<sequence length="252" mass="27493">MFGVIDSGIGGLTVWREVVKLLPGEDIVYYADSANCPYGNRTKEEITTLTDAIVGKLIDRGVGLIVLACNTMTAAAVTYLREKYPHILFVGMEPAVKPAVQITKSNVIGILATRATLSGEHYHRTVDSFRPRVEIVEQAGEGLVEFIERGEVDSPQCRSLIRSYIDPMVARGADCVVLGCTHYPFLVPVITDIYGKGLVIVDPAAAVARRVMELARTHGLIENSKPCHQFLTSGSKEDLQHIISLGNTLLRS</sequence>
<evidence type="ECO:0000256" key="1">
    <source>
        <dbReference type="ARBA" id="ARBA00001602"/>
    </source>
</evidence>
<dbReference type="SUPFAM" id="SSF53681">
    <property type="entry name" value="Aspartate/glutamate racemase"/>
    <property type="match status" value="2"/>
</dbReference>
<dbReference type="InterPro" id="IPR033134">
    <property type="entry name" value="Asp/Glu_racemase_AS_2"/>
</dbReference>
<dbReference type="EC" id="5.1.1.3" evidence="2 7"/>
<evidence type="ECO:0000256" key="4">
    <source>
        <dbReference type="ARBA" id="ARBA00022984"/>
    </source>
</evidence>
<dbReference type="EMBL" id="HG934468">
    <property type="protein sequence ID" value="CDN32155.1"/>
    <property type="molecule type" value="Genomic_DNA"/>
</dbReference>
<keyword evidence="9" id="KW-1185">Reference proteome</keyword>
<dbReference type="eggNOG" id="COG0796">
    <property type="taxonomic scope" value="Bacteria"/>
</dbReference>
<comment type="similarity">
    <text evidence="7">Belongs to the aspartate/glutamate racemases family.</text>
</comment>
<reference evidence="8 9" key="1">
    <citation type="journal article" date="2015" name="Genome Announc.">
        <title>Complete Genome Sequence of the Novel Leech Symbiont Mucinivorans hirudinis M3T.</title>
        <authorList>
            <person name="Nelson M.C."/>
            <person name="Bomar L."/>
            <person name="Graf J."/>
        </authorList>
    </citation>
    <scope>NUCLEOTIDE SEQUENCE [LARGE SCALE GENOMIC DNA]</scope>
    <source>
        <strain evidence="9">M3</strain>
    </source>
</reference>
<feature type="binding site" evidence="7">
    <location>
        <begin position="6"/>
        <end position="7"/>
    </location>
    <ligand>
        <name>substrate</name>
    </ligand>
</feature>
<dbReference type="Pfam" id="PF01177">
    <property type="entry name" value="Asp_Glu_race"/>
    <property type="match status" value="1"/>
</dbReference>
<comment type="pathway">
    <text evidence="7">Cell wall biogenesis; peptidoglycan biosynthesis.</text>
</comment>
<dbReference type="Gene3D" id="3.40.50.1860">
    <property type="match status" value="2"/>
</dbReference>
<evidence type="ECO:0000256" key="5">
    <source>
        <dbReference type="ARBA" id="ARBA00023235"/>
    </source>
</evidence>
<feature type="binding site" evidence="7">
    <location>
        <begin position="181"/>
        <end position="182"/>
    </location>
    <ligand>
        <name>substrate</name>
    </ligand>
</feature>
<dbReference type="NCBIfam" id="TIGR00067">
    <property type="entry name" value="glut_race"/>
    <property type="match status" value="1"/>
</dbReference>
<accession>A0A060R986</accession>
<comment type="function">
    <text evidence="7">Provides the (R)-glutamate required for cell wall biosynthesis.</text>
</comment>
<dbReference type="PROSITE" id="PS00923">
    <property type="entry name" value="ASP_GLU_RACEMASE_1"/>
    <property type="match status" value="1"/>
</dbReference>
<evidence type="ECO:0000313" key="8">
    <source>
        <dbReference type="EMBL" id="CDN32155.1"/>
    </source>
</evidence>
<dbReference type="InterPro" id="IPR018187">
    <property type="entry name" value="Asp/Glu_racemase_AS_1"/>
</dbReference>
<dbReference type="KEGG" id="rbc:BN938_2082"/>
<keyword evidence="6 7" id="KW-0961">Cell wall biogenesis/degradation</keyword>
<evidence type="ECO:0000256" key="2">
    <source>
        <dbReference type="ARBA" id="ARBA00013090"/>
    </source>
</evidence>
<evidence type="ECO:0000313" key="9">
    <source>
        <dbReference type="Proteomes" id="UP000027616"/>
    </source>
</evidence>
<dbReference type="FunFam" id="3.40.50.1860:FF:000001">
    <property type="entry name" value="Glutamate racemase"/>
    <property type="match status" value="1"/>
</dbReference>
<dbReference type="Proteomes" id="UP000027616">
    <property type="component" value="Chromosome I"/>
</dbReference>
<evidence type="ECO:0000256" key="7">
    <source>
        <dbReference type="HAMAP-Rule" id="MF_00258"/>
    </source>
</evidence>
<keyword evidence="5 7" id="KW-0413">Isomerase</keyword>
<organism evidence="8 9">
    <name type="scientific">Mucinivorans hirudinis</name>
    <dbReference type="NCBI Taxonomy" id="1433126"/>
    <lineage>
        <taxon>Bacteria</taxon>
        <taxon>Pseudomonadati</taxon>
        <taxon>Bacteroidota</taxon>
        <taxon>Bacteroidia</taxon>
        <taxon>Bacteroidales</taxon>
        <taxon>Rikenellaceae</taxon>
        <taxon>Mucinivorans</taxon>
    </lineage>
</organism>
<dbReference type="PANTHER" id="PTHR21198">
    <property type="entry name" value="GLUTAMATE RACEMASE"/>
    <property type="match status" value="1"/>
</dbReference>
<dbReference type="HAMAP" id="MF_00258">
    <property type="entry name" value="Glu_racemase"/>
    <property type="match status" value="1"/>
</dbReference>
<comment type="catalytic activity">
    <reaction evidence="1 7">
        <text>L-glutamate = D-glutamate</text>
        <dbReference type="Rhea" id="RHEA:12813"/>
        <dbReference type="ChEBI" id="CHEBI:29985"/>
        <dbReference type="ChEBI" id="CHEBI:29986"/>
        <dbReference type="EC" id="5.1.1.3"/>
    </reaction>
</comment>
<dbReference type="GO" id="GO:0009252">
    <property type="term" value="P:peptidoglycan biosynthetic process"/>
    <property type="evidence" value="ECO:0007669"/>
    <property type="project" value="UniProtKB-UniRule"/>
</dbReference>
<dbReference type="PANTHER" id="PTHR21198:SF3">
    <property type="entry name" value="GLUTAMATE RACEMASE"/>
    <property type="match status" value="1"/>
</dbReference>
<dbReference type="GO" id="GO:0008360">
    <property type="term" value="P:regulation of cell shape"/>
    <property type="evidence" value="ECO:0007669"/>
    <property type="project" value="UniProtKB-KW"/>
</dbReference>
<proteinExistence type="inferred from homology"/>
<keyword evidence="4 7" id="KW-0573">Peptidoglycan synthesis</keyword>
<dbReference type="AlphaFoldDB" id="A0A060R986"/>
<dbReference type="InterPro" id="IPR015942">
    <property type="entry name" value="Asp/Glu/hydantoin_racemase"/>
</dbReference>
<dbReference type="GO" id="GO:0008881">
    <property type="term" value="F:glutamate racemase activity"/>
    <property type="evidence" value="ECO:0007669"/>
    <property type="project" value="UniProtKB-UniRule"/>
</dbReference>
<evidence type="ECO:0000256" key="6">
    <source>
        <dbReference type="ARBA" id="ARBA00023316"/>
    </source>
</evidence>
<feature type="active site" description="Proton donor/acceptor" evidence="7">
    <location>
        <position position="69"/>
    </location>
</feature>
<dbReference type="InterPro" id="IPR001920">
    <property type="entry name" value="Asp/Glu_race"/>
</dbReference>
<dbReference type="PATRIC" id="fig|1433126.3.peg.2055"/>
<dbReference type="OrthoDB" id="9801055at2"/>
<protein>
    <recommendedName>
        <fullName evidence="2 7">Glutamate racemase</fullName>
        <ecNumber evidence="2 7">5.1.1.3</ecNumber>
    </recommendedName>
</protein>
<dbReference type="HOGENOM" id="CLU_052344_1_0_10"/>
<dbReference type="STRING" id="1433126.BN938_2082"/>
<dbReference type="GO" id="GO:0071555">
    <property type="term" value="P:cell wall organization"/>
    <property type="evidence" value="ECO:0007669"/>
    <property type="project" value="UniProtKB-KW"/>
</dbReference>
<dbReference type="InterPro" id="IPR004391">
    <property type="entry name" value="Glu_race"/>
</dbReference>
<keyword evidence="3 7" id="KW-0133">Cell shape</keyword>
<name>A0A060R986_9BACT</name>
<gene>
    <name evidence="7" type="primary">murI</name>
    <name evidence="8" type="ORF">BN938_2082</name>
</gene>
<feature type="active site" description="Proton donor/acceptor" evidence="7">
    <location>
        <position position="180"/>
    </location>
</feature>
<feature type="binding site" evidence="7">
    <location>
        <begin position="38"/>
        <end position="39"/>
    </location>
    <ligand>
        <name>substrate</name>
    </ligand>
</feature>
<feature type="binding site" evidence="7">
    <location>
        <begin position="70"/>
        <end position="71"/>
    </location>
    <ligand>
        <name>substrate</name>
    </ligand>
</feature>
<dbReference type="PROSITE" id="PS00924">
    <property type="entry name" value="ASP_GLU_RACEMASE_2"/>
    <property type="match status" value="1"/>
</dbReference>
<dbReference type="UniPathway" id="UPA00219"/>
<evidence type="ECO:0000256" key="3">
    <source>
        <dbReference type="ARBA" id="ARBA00022960"/>
    </source>
</evidence>